<dbReference type="AlphaFoldDB" id="A0A2B7X8W2"/>
<sequence length="210" mass="22836">MSSHSSDRPSDRPDHPPVWVRGGPPYYYMPTRPNIPSSPSETLRRASTTSSISSSHESTAGGTLSPPPSPAASPPQPSGFSHHFTFPSFSTSPLAQQTSPPQRPPYMAHQPPVHNIPATAGTGMGSSSGSSAEAEAESPPRPDSFRRSNTISGTNLFSTLSSQKRNTADTSFAMRREQWHEQNVGAGPDRKRFFSSWWDNYVRGVSNQKR</sequence>
<dbReference type="Proteomes" id="UP000224080">
    <property type="component" value="Unassembled WGS sequence"/>
</dbReference>
<accession>A0A2B7X8W2</accession>
<feature type="compositionally biased region" description="Basic and acidic residues" evidence="1">
    <location>
        <begin position="1"/>
        <end position="15"/>
    </location>
</feature>
<feature type="compositionally biased region" description="Low complexity" evidence="1">
    <location>
        <begin position="78"/>
        <end position="93"/>
    </location>
</feature>
<dbReference type="OrthoDB" id="4158609at2759"/>
<feature type="compositionally biased region" description="Polar residues" evidence="1">
    <location>
        <begin position="147"/>
        <end position="170"/>
    </location>
</feature>
<comment type="caution">
    <text evidence="2">The sequence shown here is derived from an EMBL/GenBank/DDBJ whole genome shotgun (WGS) entry which is preliminary data.</text>
</comment>
<keyword evidence="3" id="KW-1185">Reference proteome</keyword>
<name>A0A2B7X8W2_9EURO</name>
<feature type="compositionally biased region" description="Low complexity" evidence="1">
    <location>
        <begin position="47"/>
        <end position="59"/>
    </location>
</feature>
<reference evidence="2 3" key="1">
    <citation type="submission" date="2017-10" db="EMBL/GenBank/DDBJ databases">
        <title>Comparative genomics in systemic dimorphic fungi from Ajellomycetaceae.</title>
        <authorList>
            <person name="Munoz J.F."/>
            <person name="Mcewen J.G."/>
            <person name="Clay O.K."/>
            <person name="Cuomo C.A."/>
        </authorList>
    </citation>
    <scope>NUCLEOTIDE SEQUENCE [LARGE SCALE GENOMIC DNA]</scope>
    <source>
        <strain evidence="2 3">UAMH130</strain>
    </source>
</reference>
<gene>
    <name evidence="2" type="ORF">GX51_02919</name>
</gene>
<feature type="compositionally biased region" description="Low complexity" evidence="1">
    <location>
        <begin position="118"/>
        <end position="133"/>
    </location>
</feature>
<dbReference type="EMBL" id="PDNC01000030">
    <property type="protein sequence ID" value="PGH05395.1"/>
    <property type="molecule type" value="Genomic_DNA"/>
</dbReference>
<organism evidence="2 3">
    <name type="scientific">Blastomyces parvus</name>
    <dbReference type="NCBI Taxonomy" id="2060905"/>
    <lineage>
        <taxon>Eukaryota</taxon>
        <taxon>Fungi</taxon>
        <taxon>Dikarya</taxon>
        <taxon>Ascomycota</taxon>
        <taxon>Pezizomycotina</taxon>
        <taxon>Eurotiomycetes</taxon>
        <taxon>Eurotiomycetidae</taxon>
        <taxon>Onygenales</taxon>
        <taxon>Ajellomycetaceae</taxon>
        <taxon>Blastomyces</taxon>
    </lineage>
</organism>
<evidence type="ECO:0000256" key="1">
    <source>
        <dbReference type="SAM" id="MobiDB-lite"/>
    </source>
</evidence>
<evidence type="ECO:0000313" key="3">
    <source>
        <dbReference type="Proteomes" id="UP000224080"/>
    </source>
</evidence>
<protein>
    <submittedName>
        <fullName evidence="2">Uncharacterized protein</fullName>
    </submittedName>
</protein>
<feature type="compositionally biased region" description="Pro residues" evidence="1">
    <location>
        <begin position="65"/>
        <end position="77"/>
    </location>
</feature>
<evidence type="ECO:0000313" key="2">
    <source>
        <dbReference type="EMBL" id="PGH05395.1"/>
    </source>
</evidence>
<proteinExistence type="predicted"/>
<feature type="region of interest" description="Disordered" evidence="1">
    <location>
        <begin position="1"/>
        <end position="174"/>
    </location>
</feature>